<comment type="caution">
    <text evidence="3">The sequence shown here is derived from an EMBL/GenBank/DDBJ whole genome shotgun (WGS) entry which is preliminary data.</text>
</comment>
<feature type="domain" description="Transposase DDE" evidence="2">
    <location>
        <begin position="425"/>
        <end position="525"/>
    </location>
</feature>
<proteinExistence type="predicted"/>
<dbReference type="InterPro" id="IPR047629">
    <property type="entry name" value="IS1182_transpos"/>
</dbReference>
<feature type="domain" description="Transposase InsH N-terminal" evidence="1">
    <location>
        <begin position="37"/>
        <end position="113"/>
    </location>
</feature>
<dbReference type="Pfam" id="PF13751">
    <property type="entry name" value="DDE_Tnp_1_6"/>
    <property type="match status" value="1"/>
</dbReference>
<dbReference type="PANTHER" id="PTHR35604">
    <property type="entry name" value="TRANSPOSASE INSH FOR INSERTION SEQUENCE ELEMENT IS5A-RELATED"/>
    <property type="match status" value="1"/>
</dbReference>
<dbReference type="PANTHER" id="PTHR35604:SF2">
    <property type="entry name" value="TRANSPOSASE INSH FOR INSERTION SEQUENCE ELEMENT IS5A-RELATED"/>
    <property type="match status" value="1"/>
</dbReference>
<dbReference type="Proteomes" id="UP001139068">
    <property type="component" value="Unassembled WGS sequence"/>
</dbReference>
<reference evidence="3" key="1">
    <citation type="journal article" date="2022" name="ISME J.">
        <title>Identification of active gaseous-alkane degraders at natural gas seeps.</title>
        <authorList>
            <person name="Farhan Ul Haque M."/>
            <person name="Hernandez M."/>
            <person name="Crombie A.T."/>
            <person name="Murrell J.C."/>
        </authorList>
    </citation>
    <scope>NUCLEOTIDE SEQUENCE</scope>
    <source>
        <strain evidence="3">ANDR5</strain>
    </source>
</reference>
<evidence type="ECO:0000259" key="2">
    <source>
        <dbReference type="Pfam" id="PF13751"/>
    </source>
</evidence>
<dbReference type="RefSeq" id="WP_243073177.1">
    <property type="nucleotide sequence ID" value="NZ_JAIVFL010000001.1"/>
</dbReference>
<organism evidence="3 4">
    <name type="scientific">Candidatus Mycolicibacterium alkanivorans</name>
    <dbReference type="NCBI Taxonomy" id="2954114"/>
    <lineage>
        <taxon>Bacteria</taxon>
        <taxon>Bacillati</taxon>
        <taxon>Actinomycetota</taxon>
        <taxon>Actinomycetes</taxon>
        <taxon>Mycobacteriales</taxon>
        <taxon>Mycobacteriaceae</taxon>
        <taxon>Mycolicibacterium</taxon>
    </lineage>
</organism>
<accession>A0ABS9YR48</accession>
<dbReference type="InterPro" id="IPR025668">
    <property type="entry name" value="Tnp_DDE_dom"/>
</dbReference>
<dbReference type="InterPro" id="IPR008490">
    <property type="entry name" value="Transposase_InsH_N"/>
</dbReference>
<gene>
    <name evidence="3" type="ORF">K9U37_01600</name>
</gene>
<keyword evidence="4" id="KW-1185">Reference proteome</keyword>
<protein>
    <submittedName>
        <fullName evidence="3">IS1182 family transposase</fullName>
    </submittedName>
</protein>
<name>A0ABS9YR48_9MYCO</name>
<evidence type="ECO:0000259" key="1">
    <source>
        <dbReference type="Pfam" id="PF05598"/>
    </source>
</evidence>
<dbReference type="Pfam" id="PF05598">
    <property type="entry name" value="DUF772"/>
    <property type="match status" value="1"/>
</dbReference>
<evidence type="ECO:0000313" key="4">
    <source>
        <dbReference type="Proteomes" id="UP001139068"/>
    </source>
</evidence>
<dbReference type="NCBIfam" id="NF033551">
    <property type="entry name" value="transpos_IS1182"/>
    <property type="match status" value="1"/>
</dbReference>
<dbReference type="EMBL" id="JAIVFL010000001">
    <property type="protein sequence ID" value="MCI4673722.1"/>
    <property type="molecule type" value="Genomic_DNA"/>
</dbReference>
<evidence type="ECO:0000313" key="3">
    <source>
        <dbReference type="EMBL" id="MCI4673722.1"/>
    </source>
</evidence>
<sequence length="544" mass="58910">MQGIERADRELLDAQALVGHLVPEGGMFAFLADHRQDVFDDEEFEDLFPSGKGRPSIPASVMASILVLQTLHDLSDRETAEAARCDLRWKVATGMPLDHKGFDPSTLVYWRRRLAKSKRPHRINEAVRQVVEQSGILRGRRRRAVDSTILADAVATQDTITQLIAAIRRVGRVVPGGSEAITAVCTAHDYHRPGKPLIDWDEPGAKDTLVSALVNDANALLEALAEVDQDEVEGPVAAALALLALVAGQDVEPAEGSDGTDGRWRIARKVAPDRVISTVDTQARHTRKSPEARRDGYRAHVAAEPETGIITDEALTKAAGTENSDAAVAGQFLAADTAQAAGGQDTVDSVDGDAAGTREWYGDSAYGTGDLRAAIDDAGHVAVIKPKPLGSPVEGGFTIDDFTVDEDAGTVGCPAGHTRPISRTRVANFGALCNGCPLREQCTKSKSGRKIVLHERDRELRKARSDWAADPELRDKYRKHRPNVERVVSQIANRGGRRLKLRYRGTTKNHAWLTRRTAGLNLRNLIGHGLTRTAGLWALTPATA</sequence>